<evidence type="ECO:0000256" key="3">
    <source>
        <dbReference type="ARBA" id="ARBA00022723"/>
    </source>
</evidence>
<dbReference type="InterPro" id="IPR052035">
    <property type="entry name" value="ZnF_BED_domain_contain"/>
</dbReference>
<reference evidence="14" key="2">
    <citation type="submission" date="2022-03" db="EMBL/GenBank/DDBJ databases">
        <title>Draft title - Genomic analysis of global carrot germplasm unveils the trajectory of domestication and the origin of high carotenoid orange carrot.</title>
        <authorList>
            <person name="Iorizzo M."/>
            <person name="Ellison S."/>
            <person name="Senalik D."/>
            <person name="Macko-Podgorni A."/>
            <person name="Grzebelus D."/>
            <person name="Bostan H."/>
            <person name="Rolling W."/>
            <person name="Curaba J."/>
            <person name="Simon P."/>
        </authorList>
    </citation>
    <scope>NUCLEOTIDE SEQUENCE</scope>
    <source>
        <tissue evidence="14">Leaf</tissue>
    </source>
</reference>
<dbReference type="SMART" id="SM00614">
    <property type="entry name" value="ZnF_BED"/>
    <property type="match status" value="1"/>
</dbReference>
<feature type="domain" description="BED-type" evidence="13">
    <location>
        <begin position="60"/>
        <end position="112"/>
    </location>
</feature>
<keyword evidence="6" id="KW-0805">Transcription regulation</keyword>
<sequence length="756" mass="87488">MDVVNLEDENGTNQQTNNQQQKRDEEDTLEKNKKNVQVSSRHKEKRSRSKRGDNSSRKRKNASPVWDHYERTDDPDMAKCIYCSKLIGCNPDNGTTCLANHTKRCKMLPANLDKKQKILNFESQTIVNKDGTTETISVSKPWIFNQEVSRSALAKMLIKDELPFMFVEREGFRLFCKAMHPEFLIPSRFTAARDCYTIFIEEKRKLKDYFNKLSSRICLTTDAWTSGQNLSYMCLTAHFIDDDWNLHKRVINFCPLAGHSGQLIGRAVEKCLTEWKIKNILTVTVDNASSNDVALDYLKRRFNHWESSVLDGKYLHMRCAAHVLNLVVKDGLTDLHISIVKARTFVKYVRSSPARLQKFKTSVEEEKLDNKSLVCLDVETRWNSTYLMLESALKFKKAFANLILKDSALMKEMKKVGGDISVEEWKQLTTFLPFLKIFYDATLKLSGSRYVTSNYYMDAIFGVGYVLSQHFNHEDTAVRQMAAQMKFKYDKYWGNIDKLNLFMFISVILDPRRKMVYVDWMVKAWFGMDKAKSLSLNIKSTFCSLFDFYASTMPAVKNVTKSSTSSSNSASNFQNKDTEHEMMFDFSEFLGSTFEIEVGGGISEKKVEWEKYLEDERESSESCANVLHWWKDNKNRYPTLAKMARDILAIPVSTVASESAFSTGGRVLDSFRTSLTPRMVEALICTQDWLRTTNHPLIIEESLLELEKMEEGQFNISFYLVIIFYLPRYLIALINIFMFLIYRYGELDTRATSNTY</sequence>
<dbReference type="PANTHER" id="PTHR46481">
    <property type="entry name" value="ZINC FINGER BED DOMAIN-CONTAINING PROTEIN 4"/>
    <property type="match status" value="1"/>
</dbReference>
<evidence type="ECO:0000256" key="12">
    <source>
        <dbReference type="SAM" id="Phobius"/>
    </source>
</evidence>
<proteinExistence type="predicted"/>
<evidence type="ECO:0000256" key="10">
    <source>
        <dbReference type="PROSITE-ProRule" id="PRU00027"/>
    </source>
</evidence>
<evidence type="ECO:0000256" key="4">
    <source>
        <dbReference type="ARBA" id="ARBA00022771"/>
    </source>
</evidence>
<name>A0AAF1BCW4_DAUCS</name>
<keyword evidence="7" id="KW-0238">DNA-binding</keyword>
<accession>A0AAF1BCW4</accession>
<evidence type="ECO:0000256" key="6">
    <source>
        <dbReference type="ARBA" id="ARBA00023015"/>
    </source>
</evidence>
<keyword evidence="9" id="KW-0539">Nucleus</keyword>
<feature type="compositionally biased region" description="Basic and acidic residues" evidence="11">
    <location>
        <begin position="21"/>
        <end position="33"/>
    </location>
</feature>
<evidence type="ECO:0000313" key="15">
    <source>
        <dbReference type="Proteomes" id="UP000077755"/>
    </source>
</evidence>
<evidence type="ECO:0000256" key="2">
    <source>
        <dbReference type="ARBA" id="ARBA00011738"/>
    </source>
</evidence>
<dbReference type="InterPro" id="IPR012337">
    <property type="entry name" value="RNaseH-like_sf"/>
</dbReference>
<dbReference type="EMBL" id="CP093351">
    <property type="protein sequence ID" value="WOH15064.1"/>
    <property type="molecule type" value="Genomic_DNA"/>
</dbReference>
<dbReference type="GO" id="GO:0008270">
    <property type="term" value="F:zinc ion binding"/>
    <property type="evidence" value="ECO:0007669"/>
    <property type="project" value="UniProtKB-KW"/>
</dbReference>
<dbReference type="InterPro" id="IPR025525">
    <property type="entry name" value="hAT-like_transposase_RNase-H"/>
</dbReference>
<feature type="transmembrane region" description="Helical" evidence="12">
    <location>
        <begin position="718"/>
        <end position="742"/>
    </location>
</feature>
<keyword evidence="5" id="KW-0862">Zinc</keyword>
<dbReference type="SUPFAM" id="SSF57667">
    <property type="entry name" value="beta-beta-alpha zinc fingers"/>
    <property type="match status" value="1"/>
</dbReference>
<feature type="region of interest" description="Disordered" evidence="11">
    <location>
        <begin position="1"/>
        <end position="70"/>
    </location>
</feature>
<organism evidence="14 15">
    <name type="scientific">Daucus carota subsp. sativus</name>
    <name type="common">Carrot</name>
    <dbReference type="NCBI Taxonomy" id="79200"/>
    <lineage>
        <taxon>Eukaryota</taxon>
        <taxon>Viridiplantae</taxon>
        <taxon>Streptophyta</taxon>
        <taxon>Embryophyta</taxon>
        <taxon>Tracheophyta</taxon>
        <taxon>Spermatophyta</taxon>
        <taxon>Magnoliopsida</taxon>
        <taxon>eudicotyledons</taxon>
        <taxon>Gunneridae</taxon>
        <taxon>Pentapetalae</taxon>
        <taxon>asterids</taxon>
        <taxon>campanulids</taxon>
        <taxon>Apiales</taxon>
        <taxon>Apiaceae</taxon>
        <taxon>Apioideae</taxon>
        <taxon>Scandiceae</taxon>
        <taxon>Daucinae</taxon>
        <taxon>Daucus</taxon>
        <taxon>Daucus sect. Daucus</taxon>
    </lineage>
</organism>
<evidence type="ECO:0000256" key="11">
    <source>
        <dbReference type="SAM" id="MobiDB-lite"/>
    </source>
</evidence>
<dbReference type="GO" id="GO:0046983">
    <property type="term" value="F:protein dimerization activity"/>
    <property type="evidence" value="ECO:0007669"/>
    <property type="project" value="InterPro"/>
</dbReference>
<dbReference type="Pfam" id="PF02892">
    <property type="entry name" value="zf-BED"/>
    <property type="match status" value="1"/>
</dbReference>
<evidence type="ECO:0000256" key="1">
    <source>
        <dbReference type="ARBA" id="ARBA00004123"/>
    </source>
</evidence>
<evidence type="ECO:0000259" key="13">
    <source>
        <dbReference type="PROSITE" id="PS50808"/>
    </source>
</evidence>
<dbReference type="Pfam" id="PF05699">
    <property type="entry name" value="Dimer_Tnp_hAT"/>
    <property type="match status" value="1"/>
</dbReference>
<feature type="compositionally biased region" description="Acidic residues" evidence="11">
    <location>
        <begin position="1"/>
        <end position="10"/>
    </location>
</feature>
<dbReference type="PANTHER" id="PTHR46481:SF8">
    <property type="entry name" value="ZINC FINGER BED DOMAIN-CONTAINING PROTEIN RICESLEEPER 1-LIKE"/>
    <property type="match status" value="1"/>
</dbReference>
<dbReference type="InterPro" id="IPR003656">
    <property type="entry name" value="Znf_BED"/>
</dbReference>
<dbReference type="Pfam" id="PF14372">
    <property type="entry name" value="hAT-like_RNase-H"/>
    <property type="match status" value="1"/>
</dbReference>
<dbReference type="GO" id="GO:0005634">
    <property type="term" value="C:nucleus"/>
    <property type="evidence" value="ECO:0007669"/>
    <property type="project" value="UniProtKB-SubCell"/>
</dbReference>
<dbReference type="PROSITE" id="PS50808">
    <property type="entry name" value="ZF_BED"/>
    <property type="match status" value="1"/>
</dbReference>
<dbReference type="AlphaFoldDB" id="A0AAF1BCW4"/>
<evidence type="ECO:0000313" key="14">
    <source>
        <dbReference type="EMBL" id="WOH15064.1"/>
    </source>
</evidence>
<comment type="subunit">
    <text evidence="2">Homodimer.</text>
</comment>
<keyword evidence="12" id="KW-1133">Transmembrane helix</keyword>
<feature type="compositionally biased region" description="Basic residues" evidence="11">
    <location>
        <begin position="40"/>
        <end position="49"/>
    </location>
</feature>
<keyword evidence="4 10" id="KW-0863">Zinc-finger</keyword>
<dbReference type="Proteomes" id="UP000077755">
    <property type="component" value="Chromosome 9"/>
</dbReference>
<evidence type="ECO:0000256" key="5">
    <source>
        <dbReference type="ARBA" id="ARBA00022833"/>
    </source>
</evidence>
<keyword evidence="15" id="KW-1185">Reference proteome</keyword>
<evidence type="ECO:0000256" key="9">
    <source>
        <dbReference type="ARBA" id="ARBA00023242"/>
    </source>
</evidence>
<reference evidence="14" key="1">
    <citation type="journal article" date="2016" name="Nat. Genet.">
        <title>A high-quality carrot genome assembly provides new insights into carotenoid accumulation and asterid genome evolution.</title>
        <authorList>
            <person name="Iorizzo M."/>
            <person name="Ellison S."/>
            <person name="Senalik D."/>
            <person name="Zeng P."/>
            <person name="Satapoomin P."/>
            <person name="Huang J."/>
            <person name="Bowman M."/>
            <person name="Iovene M."/>
            <person name="Sanseverino W."/>
            <person name="Cavagnaro P."/>
            <person name="Yildiz M."/>
            <person name="Macko-Podgorni A."/>
            <person name="Moranska E."/>
            <person name="Grzebelus E."/>
            <person name="Grzebelus D."/>
            <person name="Ashrafi H."/>
            <person name="Zheng Z."/>
            <person name="Cheng S."/>
            <person name="Spooner D."/>
            <person name="Van Deynze A."/>
            <person name="Simon P."/>
        </authorList>
    </citation>
    <scope>NUCLEOTIDE SEQUENCE</scope>
    <source>
        <tissue evidence="14">Leaf</tissue>
    </source>
</reference>
<keyword evidence="8" id="KW-0804">Transcription</keyword>
<evidence type="ECO:0000256" key="8">
    <source>
        <dbReference type="ARBA" id="ARBA00023163"/>
    </source>
</evidence>
<dbReference type="InterPro" id="IPR036236">
    <property type="entry name" value="Znf_C2H2_sf"/>
</dbReference>
<keyword evidence="3" id="KW-0479">Metal-binding</keyword>
<dbReference type="SUPFAM" id="SSF53098">
    <property type="entry name" value="Ribonuclease H-like"/>
    <property type="match status" value="1"/>
</dbReference>
<dbReference type="InterPro" id="IPR008906">
    <property type="entry name" value="HATC_C_dom"/>
</dbReference>
<dbReference type="GO" id="GO:0003677">
    <property type="term" value="F:DNA binding"/>
    <property type="evidence" value="ECO:0007669"/>
    <property type="project" value="UniProtKB-KW"/>
</dbReference>
<gene>
    <name evidence="14" type="ORF">DCAR_0934598</name>
</gene>
<protein>
    <recommendedName>
        <fullName evidence="13">BED-type domain-containing protein</fullName>
    </recommendedName>
</protein>
<comment type="subcellular location">
    <subcellularLocation>
        <location evidence="1">Nucleus</location>
    </subcellularLocation>
</comment>
<keyword evidence="12" id="KW-0812">Transmembrane</keyword>
<evidence type="ECO:0000256" key="7">
    <source>
        <dbReference type="ARBA" id="ARBA00023125"/>
    </source>
</evidence>
<keyword evidence="12" id="KW-0472">Membrane</keyword>
<dbReference type="SUPFAM" id="SSF140996">
    <property type="entry name" value="Hermes dimerisation domain"/>
    <property type="match status" value="1"/>
</dbReference>